<dbReference type="Proteomes" id="UP000320672">
    <property type="component" value="Chromosome"/>
</dbReference>
<dbReference type="EMBL" id="CP036262">
    <property type="protein sequence ID" value="QDS94789.1"/>
    <property type="molecule type" value="Genomic_DNA"/>
</dbReference>
<reference evidence="2 3" key="1">
    <citation type="submission" date="2019-02" db="EMBL/GenBank/DDBJ databases">
        <title>Deep-cultivation of Planctomycetes and their phenomic and genomic characterization uncovers novel biology.</title>
        <authorList>
            <person name="Wiegand S."/>
            <person name="Jogler M."/>
            <person name="Boedeker C."/>
            <person name="Pinto D."/>
            <person name="Vollmers J."/>
            <person name="Rivas-Marin E."/>
            <person name="Kohn T."/>
            <person name="Peeters S.H."/>
            <person name="Heuer A."/>
            <person name="Rast P."/>
            <person name="Oberbeckmann S."/>
            <person name="Bunk B."/>
            <person name="Jeske O."/>
            <person name="Meyerdierks A."/>
            <person name="Storesund J.E."/>
            <person name="Kallscheuer N."/>
            <person name="Luecker S."/>
            <person name="Lage O.M."/>
            <person name="Pohl T."/>
            <person name="Merkel B.J."/>
            <person name="Hornburger P."/>
            <person name="Mueller R.-W."/>
            <person name="Bruemmer F."/>
            <person name="Labrenz M."/>
            <person name="Spormann A.M."/>
            <person name="Op den Camp H."/>
            <person name="Overmann J."/>
            <person name="Amann R."/>
            <person name="Jetten M.S.M."/>
            <person name="Mascher T."/>
            <person name="Medema M.H."/>
            <person name="Devos D.P."/>
            <person name="Kaster A.-K."/>
            <person name="Ovreas L."/>
            <person name="Rohde M."/>
            <person name="Galperin M.Y."/>
            <person name="Jogler C."/>
        </authorList>
    </citation>
    <scope>NUCLEOTIDE SEQUENCE [LARGE SCALE GENOMIC DNA]</scope>
    <source>
        <strain evidence="2 3">FF011L</strain>
    </source>
</reference>
<feature type="transmembrane region" description="Helical" evidence="1">
    <location>
        <begin position="50"/>
        <end position="68"/>
    </location>
</feature>
<evidence type="ECO:0000256" key="1">
    <source>
        <dbReference type="SAM" id="Phobius"/>
    </source>
</evidence>
<dbReference type="AlphaFoldDB" id="A0A517MIS3"/>
<feature type="transmembrane region" description="Helical" evidence="1">
    <location>
        <begin position="6"/>
        <end position="29"/>
    </location>
</feature>
<organism evidence="2 3">
    <name type="scientific">Roseimaritima multifibrata</name>
    <dbReference type="NCBI Taxonomy" id="1930274"/>
    <lineage>
        <taxon>Bacteria</taxon>
        <taxon>Pseudomonadati</taxon>
        <taxon>Planctomycetota</taxon>
        <taxon>Planctomycetia</taxon>
        <taxon>Pirellulales</taxon>
        <taxon>Pirellulaceae</taxon>
        <taxon>Roseimaritima</taxon>
    </lineage>
</organism>
<keyword evidence="1" id="KW-1133">Transmembrane helix</keyword>
<keyword evidence="3" id="KW-1185">Reference proteome</keyword>
<protein>
    <submittedName>
        <fullName evidence="2">Uncharacterized protein</fullName>
    </submittedName>
</protein>
<name>A0A517MIS3_9BACT</name>
<gene>
    <name evidence="2" type="ORF">FF011L_35710</name>
</gene>
<keyword evidence="1" id="KW-0472">Membrane</keyword>
<proteinExistence type="predicted"/>
<accession>A0A517MIS3</accession>
<evidence type="ECO:0000313" key="3">
    <source>
        <dbReference type="Proteomes" id="UP000320672"/>
    </source>
</evidence>
<evidence type="ECO:0000313" key="2">
    <source>
        <dbReference type="EMBL" id="QDS94789.1"/>
    </source>
</evidence>
<dbReference type="KEGG" id="rml:FF011L_35710"/>
<keyword evidence="1" id="KW-0812">Transmembrane</keyword>
<sequence length="76" mass="8407">MRPDQWLVSGTAACLASLAFAAVFGLWNAPYRLRSVSAVKQKWGKNSARLFLLGLGILLLFLTVIVAVDWRPSFAR</sequence>
<dbReference type="RefSeq" id="WP_145352752.1">
    <property type="nucleotide sequence ID" value="NZ_CP036262.1"/>
</dbReference>